<evidence type="ECO:0000313" key="1">
    <source>
        <dbReference type="EMBL" id="CAG6447554.1"/>
    </source>
</evidence>
<organism evidence="1">
    <name type="scientific">Culex pipiens</name>
    <name type="common">House mosquito</name>
    <dbReference type="NCBI Taxonomy" id="7175"/>
    <lineage>
        <taxon>Eukaryota</taxon>
        <taxon>Metazoa</taxon>
        <taxon>Ecdysozoa</taxon>
        <taxon>Arthropoda</taxon>
        <taxon>Hexapoda</taxon>
        <taxon>Insecta</taxon>
        <taxon>Pterygota</taxon>
        <taxon>Neoptera</taxon>
        <taxon>Endopterygota</taxon>
        <taxon>Diptera</taxon>
        <taxon>Nematocera</taxon>
        <taxon>Culicoidea</taxon>
        <taxon>Culicidae</taxon>
        <taxon>Culicinae</taxon>
        <taxon>Culicini</taxon>
        <taxon>Culex</taxon>
        <taxon>Culex</taxon>
    </lineage>
</organism>
<reference evidence="1" key="1">
    <citation type="submission" date="2021-05" db="EMBL/GenBank/DDBJ databases">
        <authorList>
            <person name="Alioto T."/>
            <person name="Alioto T."/>
            <person name="Gomez Garrido J."/>
        </authorList>
    </citation>
    <scope>NUCLEOTIDE SEQUENCE</scope>
</reference>
<accession>A0A8D8EVU6</accession>
<protein>
    <submittedName>
        <fullName evidence="1">(northern house mosquito) hypothetical protein</fullName>
    </submittedName>
</protein>
<name>A0A8D8EVU6_CULPI</name>
<sequence length="177" mass="19942">MLCSGYFYMTHTHTFSISLAESLLESSCRHAAWTEHPGQFATSKCFYKSLGYGTCRTAFSTYFYHAVPVKISRKTTISAGIGARSSGRVLPVQERHVKVLSPIHFGPNFPDHDSYFVLRNTSHGHPVWEVFDSLPEYLIARIITLFGTVLTFYKNSQHFFSLTSAKSRPLTGQGHNL</sequence>
<dbReference type="EMBL" id="HBUE01009355">
    <property type="protein sequence ID" value="CAG6447554.1"/>
    <property type="molecule type" value="Transcribed_RNA"/>
</dbReference>
<proteinExistence type="predicted"/>
<dbReference type="AlphaFoldDB" id="A0A8D8EVU6"/>